<feature type="transmembrane region" description="Helical" evidence="1">
    <location>
        <begin position="20"/>
        <end position="44"/>
    </location>
</feature>
<reference evidence="2 3" key="2">
    <citation type="submission" date="2016-08" db="EMBL/GenBank/DDBJ databases">
        <title>Pervasive Adenine N6-methylation of Active Genes in Fungi.</title>
        <authorList>
            <consortium name="DOE Joint Genome Institute"/>
            <person name="Mondo S.J."/>
            <person name="Dannebaum R.O."/>
            <person name="Kuo R.C."/>
            <person name="Labutti K."/>
            <person name="Haridas S."/>
            <person name="Kuo A."/>
            <person name="Salamov A."/>
            <person name="Ahrendt S.R."/>
            <person name="Lipzen A."/>
            <person name="Sullivan W."/>
            <person name="Andreopoulos W.B."/>
            <person name="Clum A."/>
            <person name="Lindquist E."/>
            <person name="Daum C."/>
            <person name="Ramamoorthy G.K."/>
            <person name="Gryganskyi A."/>
            <person name="Culley D."/>
            <person name="Magnuson J.K."/>
            <person name="James T.Y."/>
            <person name="O'Malley M.A."/>
            <person name="Stajich J.E."/>
            <person name="Spatafora J.W."/>
            <person name="Visel A."/>
            <person name="Grigoriev I.V."/>
        </authorList>
    </citation>
    <scope>NUCLEOTIDE SEQUENCE [LARGE SCALE GENOMIC DNA]</scope>
    <source>
        <strain evidence="3">finn</strain>
    </source>
</reference>
<evidence type="ECO:0000313" key="3">
    <source>
        <dbReference type="Proteomes" id="UP000193719"/>
    </source>
</evidence>
<name>A0A1Y1UXS6_9FUNG</name>
<evidence type="ECO:0000313" key="2">
    <source>
        <dbReference type="EMBL" id="ORX43121.1"/>
    </source>
</evidence>
<keyword evidence="3" id="KW-1185">Reference proteome</keyword>
<sequence length="464" mass="53352">MNSKKDQEDYSGFINKNIDVIAITLIIICILLLICCALLSYMVFSYRNELKNFKKEIFNDAIIERKNVNNDILNITPVDNIDVTANPNNLKSISVVPATVLENDSMNDFTIYNSLSSKSYNKNLISMNNEDNVITNYASPKQAYETTPTSNVNDYLTHSYSYSANLDKSNKFQYNHRKNKSLVNNSSILNSSSLINNNHKRLPSIKKPKNLYERQSSISSTLGSVKSMLKRHYSIRSKNHSRNHSTNSKIPSILKQNNIPLNFINEELDSKSLSLNEYCQSVASSSATDNNNNLKQKLNYLSSSSNKIKFDEDLPITDILIPPSSSYSYSSKTVLCNNSYENYNTIYNDINNEEFINTVNNLELNNMYKENYNSNKIYHMIYSNKKPEDSIYSLSPFSNYSDNISYMSKFVNEPENEDDTNHQNNDDLNREYHRQELLSIPDTNKMNMNSIDISSLNIEYKKEE</sequence>
<keyword evidence="1" id="KW-0472">Membrane</keyword>
<keyword evidence="1" id="KW-0812">Transmembrane</keyword>
<comment type="caution">
    <text evidence="2">The sequence shown here is derived from an EMBL/GenBank/DDBJ whole genome shotgun (WGS) entry which is preliminary data.</text>
</comment>
<accession>A0A1Y1UXS6</accession>
<reference evidence="2 3" key="1">
    <citation type="submission" date="2016-08" db="EMBL/GenBank/DDBJ databases">
        <title>Genomes of anaerobic fungi encode conserved fungal cellulosomes for biomass hydrolysis.</title>
        <authorList>
            <consortium name="DOE Joint Genome Institute"/>
            <person name="Haitjema C.H."/>
            <person name="Gilmore S.P."/>
            <person name="Henske J.K."/>
            <person name="Solomon K.V."/>
            <person name="De Groot R."/>
            <person name="Kuo A."/>
            <person name="Mondo S.J."/>
            <person name="Salamov A.A."/>
            <person name="Labutti K."/>
            <person name="Zhao Z."/>
            <person name="Chiniquy J."/>
            <person name="Barry K."/>
            <person name="Brewer H.M."/>
            <person name="Purvine S.O."/>
            <person name="Wright A.T."/>
            <person name="Boxma B."/>
            <person name="Van Alen T."/>
            <person name="Hackstein J.H."/>
            <person name="Baker S.E."/>
            <person name="Grigoriev I.V."/>
            <person name="O'Malley M.A."/>
        </authorList>
    </citation>
    <scope>NUCLEOTIDE SEQUENCE [LARGE SCALE GENOMIC DNA]</scope>
    <source>
        <strain evidence="3">finn</strain>
    </source>
</reference>
<proteinExistence type="predicted"/>
<keyword evidence="1" id="KW-1133">Transmembrane helix</keyword>
<dbReference type="Proteomes" id="UP000193719">
    <property type="component" value="Unassembled WGS sequence"/>
</dbReference>
<dbReference type="EMBL" id="MCFH01000055">
    <property type="protein sequence ID" value="ORX43121.1"/>
    <property type="molecule type" value="Genomic_DNA"/>
</dbReference>
<gene>
    <name evidence="2" type="ORF">BCR36DRAFT_361459</name>
</gene>
<protein>
    <submittedName>
        <fullName evidence="2">Uncharacterized protein</fullName>
    </submittedName>
</protein>
<organism evidence="2 3">
    <name type="scientific">Piromyces finnis</name>
    <dbReference type="NCBI Taxonomy" id="1754191"/>
    <lineage>
        <taxon>Eukaryota</taxon>
        <taxon>Fungi</taxon>
        <taxon>Fungi incertae sedis</taxon>
        <taxon>Chytridiomycota</taxon>
        <taxon>Chytridiomycota incertae sedis</taxon>
        <taxon>Neocallimastigomycetes</taxon>
        <taxon>Neocallimastigales</taxon>
        <taxon>Neocallimastigaceae</taxon>
        <taxon>Piromyces</taxon>
    </lineage>
</organism>
<evidence type="ECO:0000256" key="1">
    <source>
        <dbReference type="SAM" id="Phobius"/>
    </source>
</evidence>
<dbReference type="OrthoDB" id="2157466at2759"/>
<dbReference type="AlphaFoldDB" id="A0A1Y1UXS6"/>